<comment type="subcellular location">
    <subcellularLocation>
        <location evidence="2">Chromosome</location>
    </subcellularLocation>
    <subcellularLocation>
        <location evidence="1">Nucleus</location>
    </subcellularLocation>
</comment>
<sequence>NYMNDDIDDYYECIWDLALLESLINNLSLRGYEDKKRLAIRICKQKDLNGNNSDEIRLRMIRVKRRLLFKQLFAHYLLPHSRLYRSRAMMKFHYQQITFD</sequence>
<keyword evidence="4" id="KW-0158">Chromosome</keyword>
<evidence type="ECO:0000256" key="1">
    <source>
        <dbReference type="ARBA" id="ARBA00004123"/>
    </source>
</evidence>
<dbReference type="Proteomes" id="UP000663834">
    <property type="component" value="Unassembled WGS sequence"/>
</dbReference>
<dbReference type="PANTHER" id="PTHR13350">
    <property type="entry name" value="INTEGRATOR COMPLEX SUBUNIT 8"/>
    <property type="match status" value="1"/>
</dbReference>
<gene>
    <name evidence="7" type="ORF">KQP761_LOCUS6967</name>
</gene>
<evidence type="ECO:0000259" key="6">
    <source>
        <dbReference type="Pfam" id="PF25756"/>
    </source>
</evidence>
<dbReference type="OrthoDB" id="64340at2759"/>
<evidence type="ECO:0000256" key="5">
    <source>
        <dbReference type="ARBA" id="ARBA00023242"/>
    </source>
</evidence>
<evidence type="ECO:0000256" key="3">
    <source>
        <dbReference type="ARBA" id="ARBA00007147"/>
    </source>
</evidence>
<feature type="non-terminal residue" evidence="7">
    <location>
        <position position="1"/>
    </location>
</feature>
<dbReference type="PANTHER" id="PTHR13350:SF1">
    <property type="entry name" value="INTEGRATOR COMPLEX SUBUNIT 8"/>
    <property type="match status" value="1"/>
</dbReference>
<evidence type="ECO:0000313" key="7">
    <source>
        <dbReference type="EMBL" id="CAF1345673.1"/>
    </source>
</evidence>
<evidence type="ECO:0000256" key="4">
    <source>
        <dbReference type="ARBA" id="ARBA00022454"/>
    </source>
</evidence>
<evidence type="ECO:0000313" key="8">
    <source>
        <dbReference type="Proteomes" id="UP000663834"/>
    </source>
</evidence>
<protein>
    <recommendedName>
        <fullName evidence="6">INTS8 TPR repeats domain-containing protein</fullName>
    </recommendedName>
</protein>
<reference evidence="7" key="1">
    <citation type="submission" date="2021-02" db="EMBL/GenBank/DDBJ databases">
        <authorList>
            <person name="Nowell W R."/>
        </authorList>
    </citation>
    <scope>NUCLEOTIDE SEQUENCE</scope>
</reference>
<dbReference type="AlphaFoldDB" id="A0A815H057"/>
<comment type="similarity">
    <text evidence="3">Belongs to the Integrator subunit 8 family.</text>
</comment>
<dbReference type="GO" id="GO:0005694">
    <property type="term" value="C:chromosome"/>
    <property type="evidence" value="ECO:0007669"/>
    <property type="project" value="UniProtKB-SubCell"/>
</dbReference>
<name>A0A815H057_9BILA</name>
<dbReference type="InterPro" id="IPR057980">
    <property type="entry name" value="TPR_INTS8"/>
</dbReference>
<dbReference type="Pfam" id="PF25756">
    <property type="entry name" value="TPR_INTS8"/>
    <property type="match status" value="1"/>
</dbReference>
<keyword evidence="5" id="KW-0539">Nucleus</keyword>
<proteinExistence type="inferred from homology"/>
<dbReference type="GO" id="GO:0034472">
    <property type="term" value="P:snRNA 3'-end processing"/>
    <property type="evidence" value="ECO:0007669"/>
    <property type="project" value="InterPro"/>
</dbReference>
<evidence type="ECO:0000256" key="2">
    <source>
        <dbReference type="ARBA" id="ARBA00004286"/>
    </source>
</evidence>
<accession>A0A815H057</accession>
<organism evidence="7 8">
    <name type="scientific">Rotaria magnacalcarata</name>
    <dbReference type="NCBI Taxonomy" id="392030"/>
    <lineage>
        <taxon>Eukaryota</taxon>
        <taxon>Metazoa</taxon>
        <taxon>Spiralia</taxon>
        <taxon>Gnathifera</taxon>
        <taxon>Rotifera</taxon>
        <taxon>Eurotatoria</taxon>
        <taxon>Bdelloidea</taxon>
        <taxon>Philodinida</taxon>
        <taxon>Philodinidae</taxon>
        <taxon>Rotaria</taxon>
    </lineage>
</organism>
<comment type="caution">
    <text evidence="7">The sequence shown here is derived from an EMBL/GenBank/DDBJ whole genome shotgun (WGS) entry which is preliminary data.</text>
</comment>
<dbReference type="EMBL" id="CAJNOW010002246">
    <property type="protein sequence ID" value="CAF1345673.1"/>
    <property type="molecule type" value="Genomic_DNA"/>
</dbReference>
<dbReference type="GO" id="GO:0032039">
    <property type="term" value="C:integrator complex"/>
    <property type="evidence" value="ECO:0007669"/>
    <property type="project" value="TreeGrafter"/>
</dbReference>
<dbReference type="InterPro" id="IPR038751">
    <property type="entry name" value="INTS8"/>
</dbReference>
<feature type="domain" description="INTS8 TPR repeats" evidence="6">
    <location>
        <begin position="2"/>
        <end position="76"/>
    </location>
</feature>